<evidence type="ECO:0008006" key="3">
    <source>
        <dbReference type="Google" id="ProtNLM"/>
    </source>
</evidence>
<reference evidence="1 2" key="1">
    <citation type="submission" date="2019-06" db="EMBL/GenBank/DDBJ databases">
        <title>Genomic Encyclopedia of Type Strains, Phase IV (KMG-V): Genome sequencing to study the core and pangenomes of soil and plant-associated prokaryotes.</title>
        <authorList>
            <person name="Whitman W."/>
        </authorList>
    </citation>
    <scope>NUCLEOTIDE SEQUENCE [LARGE SCALE GENOMIC DNA]</scope>
    <source>
        <strain evidence="1 2">BR 11865</strain>
    </source>
</reference>
<sequence>MSDPIADPHRQQQLYWKQFVQLKADSVAIRLYRNDRAKWTTRLGVIRGVASSGSIAAWAIWKELSFVWGAIIAVSQVVDALKDVFPFVKQHKAAADLTRDLESLLIEVQFEWENIFASPPSNPAIMDKRQKIMEMQLKLERKHFPDGLEMPPKLFTLAESEAKAYFQTTYGSSV</sequence>
<gene>
    <name evidence="1" type="ORF">FBZ88_108215</name>
</gene>
<dbReference type="RefSeq" id="WP_145617689.1">
    <property type="nucleotide sequence ID" value="NZ_VITO01000008.1"/>
</dbReference>
<name>A0A560FY87_9PROT</name>
<evidence type="ECO:0000313" key="2">
    <source>
        <dbReference type="Proteomes" id="UP000316545"/>
    </source>
</evidence>
<organism evidence="1 2">
    <name type="scientific">Nitrospirillum amazonense</name>
    <dbReference type="NCBI Taxonomy" id="28077"/>
    <lineage>
        <taxon>Bacteria</taxon>
        <taxon>Pseudomonadati</taxon>
        <taxon>Pseudomonadota</taxon>
        <taxon>Alphaproteobacteria</taxon>
        <taxon>Rhodospirillales</taxon>
        <taxon>Azospirillaceae</taxon>
        <taxon>Nitrospirillum</taxon>
    </lineage>
</organism>
<dbReference type="AlphaFoldDB" id="A0A560FY87"/>
<evidence type="ECO:0000313" key="1">
    <source>
        <dbReference type="EMBL" id="TWB26450.1"/>
    </source>
</evidence>
<accession>A0A560FY87</accession>
<keyword evidence="2" id="KW-1185">Reference proteome</keyword>
<protein>
    <recommendedName>
        <fullName evidence="3">SMODS and SLOG-associating 2TM effector domain-containing protein</fullName>
    </recommendedName>
</protein>
<comment type="caution">
    <text evidence="1">The sequence shown here is derived from an EMBL/GenBank/DDBJ whole genome shotgun (WGS) entry which is preliminary data.</text>
</comment>
<dbReference type="Proteomes" id="UP000316545">
    <property type="component" value="Unassembled WGS sequence"/>
</dbReference>
<dbReference type="EMBL" id="VITO01000008">
    <property type="protein sequence ID" value="TWB26450.1"/>
    <property type="molecule type" value="Genomic_DNA"/>
</dbReference>
<proteinExistence type="predicted"/>